<reference evidence="2 3" key="1">
    <citation type="submission" date="2024-04" db="EMBL/GenBank/DDBJ databases">
        <authorList>
            <person name="Rising A."/>
            <person name="Reimegard J."/>
            <person name="Sonavane S."/>
            <person name="Akerstrom W."/>
            <person name="Nylinder S."/>
            <person name="Hedman E."/>
            <person name="Kallberg Y."/>
        </authorList>
    </citation>
    <scope>NUCLEOTIDE SEQUENCE [LARGE SCALE GENOMIC DNA]</scope>
</reference>
<evidence type="ECO:0000256" key="1">
    <source>
        <dbReference type="SAM" id="SignalP"/>
    </source>
</evidence>
<sequence>MTVLLYLRLLSIPIIHFYYPAAPNKGPSLVGEKWHVR</sequence>
<accession>A0AAV1ZX46</accession>
<dbReference type="AlphaFoldDB" id="A0AAV1ZX46"/>
<proteinExistence type="predicted"/>
<organism evidence="2 3">
    <name type="scientific">Larinioides sclopetarius</name>
    <dbReference type="NCBI Taxonomy" id="280406"/>
    <lineage>
        <taxon>Eukaryota</taxon>
        <taxon>Metazoa</taxon>
        <taxon>Ecdysozoa</taxon>
        <taxon>Arthropoda</taxon>
        <taxon>Chelicerata</taxon>
        <taxon>Arachnida</taxon>
        <taxon>Araneae</taxon>
        <taxon>Araneomorphae</taxon>
        <taxon>Entelegynae</taxon>
        <taxon>Araneoidea</taxon>
        <taxon>Araneidae</taxon>
        <taxon>Larinioides</taxon>
    </lineage>
</organism>
<dbReference type="Proteomes" id="UP001497382">
    <property type="component" value="Unassembled WGS sequence"/>
</dbReference>
<name>A0AAV1ZX46_9ARAC</name>
<feature type="signal peptide" evidence="1">
    <location>
        <begin position="1"/>
        <end position="17"/>
    </location>
</feature>
<evidence type="ECO:0000313" key="2">
    <source>
        <dbReference type="EMBL" id="CAL1276421.1"/>
    </source>
</evidence>
<comment type="caution">
    <text evidence="2">The sequence shown here is derived from an EMBL/GenBank/DDBJ whole genome shotgun (WGS) entry which is preliminary data.</text>
</comment>
<gene>
    <name evidence="2" type="ORF">LARSCL_LOCUS8637</name>
</gene>
<dbReference type="EMBL" id="CAXIEN010000093">
    <property type="protein sequence ID" value="CAL1276421.1"/>
    <property type="molecule type" value="Genomic_DNA"/>
</dbReference>
<keyword evidence="3" id="KW-1185">Reference proteome</keyword>
<protein>
    <submittedName>
        <fullName evidence="2">Uncharacterized protein</fullName>
    </submittedName>
</protein>
<feature type="chain" id="PRO_5043617881" evidence="1">
    <location>
        <begin position="18"/>
        <end position="37"/>
    </location>
</feature>
<evidence type="ECO:0000313" key="3">
    <source>
        <dbReference type="Proteomes" id="UP001497382"/>
    </source>
</evidence>
<keyword evidence="1" id="KW-0732">Signal</keyword>